<dbReference type="Gene3D" id="3.90.550.10">
    <property type="entry name" value="Spore Coat Polysaccharide Biosynthesis Protein SpsA, Chain A"/>
    <property type="match status" value="1"/>
</dbReference>
<dbReference type="EMBL" id="MN577571">
    <property type="protein sequence ID" value="QGT50692.1"/>
    <property type="molecule type" value="Genomic_DNA"/>
</dbReference>
<dbReference type="SUPFAM" id="SSF53448">
    <property type="entry name" value="Nucleotide-diphospho-sugar transferases"/>
    <property type="match status" value="1"/>
</dbReference>
<proteinExistence type="predicted"/>
<protein>
    <submittedName>
        <fullName evidence="1">Uncharacterized protein</fullName>
    </submittedName>
</protein>
<name>A0A650EMM5_9BACT</name>
<dbReference type="AlphaFoldDB" id="A0A650EMM5"/>
<accession>A0A650EMM5</accession>
<dbReference type="InterPro" id="IPR029044">
    <property type="entry name" value="Nucleotide-diphossugar_trans"/>
</dbReference>
<gene>
    <name evidence="1" type="ORF">Elusimicrob1349_1620</name>
</gene>
<organism evidence="1">
    <name type="scientific">uncultured Elusimicrobia bacterium</name>
    <dbReference type="NCBI Taxonomy" id="699876"/>
    <lineage>
        <taxon>Bacteria</taxon>
        <taxon>Pseudomonadati</taxon>
        <taxon>Elusimicrobiota</taxon>
        <taxon>Elusimicrobia</taxon>
        <taxon>environmental samples</taxon>
    </lineage>
</organism>
<evidence type="ECO:0000313" key="1">
    <source>
        <dbReference type="EMBL" id="QGT50692.1"/>
    </source>
</evidence>
<sequence length="261" mass="30548">MSVFIISVVTKQDIYRQAVEDNPHLTEYNKTVFDNTRENLPIPARYNDFIEHNMPKDAWLIFCHQDFEFQQDPGEIVKNLDKNCIYGPIGVTSKISKQWHLIFREDRKLRPSIRTRKNMHSICLGQILHGPRPTPNFVGKRISKPAPVDTVDCCCLMVHSSLIQSANLRFDERFDFHLYVEDFCLAAKEKGIITKAVQCKCYHYSRGNINKLFWVKYEELAHKYPASLFFTTCVSNLKQLIKAHIHHPLVRQFIDEYDTSI</sequence>
<reference evidence="1" key="1">
    <citation type="journal article" date="2020" name="J. ISSAAS">
        <title>Lactobacilli and other gastrointestinal microbiota of Peromyscus leucopus, reservoir host for agents of Lyme disease and other zoonoses in North America.</title>
        <authorList>
            <person name="Milovic A."/>
            <person name="Bassam K."/>
            <person name="Shao H."/>
            <person name="Chatzistamou I."/>
            <person name="Tufts D.M."/>
            <person name="Diuk-Wasser M."/>
            <person name="Barbour A.G."/>
        </authorList>
    </citation>
    <scope>NUCLEOTIDE SEQUENCE</scope>
    <source>
        <strain evidence="1">LL30</strain>
    </source>
</reference>